<dbReference type="PANTHER" id="PTHR22642:SF2">
    <property type="entry name" value="PROTEIN LONG AFTER FAR-RED 3"/>
    <property type="match status" value="1"/>
</dbReference>
<evidence type="ECO:0000259" key="2">
    <source>
        <dbReference type="Pfam" id="PF07969"/>
    </source>
</evidence>
<comment type="caution">
    <text evidence="3">The sequence shown here is derived from an EMBL/GenBank/DDBJ whole genome shotgun (WGS) entry which is preliminary data.</text>
</comment>
<dbReference type="AlphaFoldDB" id="A0AB34JS28"/>
<evidence type="ECO:0000256" key="1">
    <source>
        <dbReference type="SAM" id="MobiDB-lite"/>
    </source>
</evidence>
<reference evidence="3 4" key="1">
    <citation type="journal article" date="2024" name="Science">
        <title>Giant polyketide synthase enzymes in the biosynthesis of giant marine polyether toxins.</title>
        <authorList>
            <person name="Fallon T.R."/>
            <person name="Shende V.V."/>
            <person name="Wierzbicki I.H."/>
            <person name="Pendleton A.L."/>
            <person name="Watervoot N.F."/>
            <person name="Auber R.P."/>
            <person name="Gonzalez D.J."/>
            <person name="Wisecaver J.H."/>
            <person name="Moore B.S."/>
        </authorList>
    </citation>
    <scope>NUCLEOTIDE SEQUENCE [LARGE SCALE GENOMIC DNA]</scope>
    <source>
        <strain evidence="3 4">12B1</strain>
    </source>
</reference>
<organism evidence="3 4">
    <name type="scientific">Prymnesium parvum</name>
    <name type="common">Toxic golden alga</name>
    <dbReference type="NCBI Taxonomy" id="97485"/>
    <lineage>
        <taxon>Eukaryota</taxon>
        <taxon>Haptista</taxon>
        <taxon>Haptophyta</taxon>
        <taxon>Prymnesiophyceae</taxon>
        <taxon>Prymnesiales</taxon>
        <taxon>Prymnesiaceae</taxon>
        <taxon>Prymnesium</taxon>
    </lineage>
</organism>
<keyword evidence="4" id="KW-1185">Reference proteome</keyword>
<name>A0AB34JS28_PRYPA</name>
<feature type="region of interest" description="Disordered" evidence="1">
    <location>
        <begin position="617"/>
        <end position="639"/>
    </location>
</feature>
<dbReference type="InterPro" id="IPR011059">
    <property type="entry name" value="Metal-dep_hydrolase_composite"/>
</dbReference>
<dbReference type="Gene3D" id="3.20.20.140">
    <property type="entry name" value="Metal-dependent hydrolases"/>
    <property type="match status" value="1"/>
</dbReference>
<dbReference type="EMBL" id="JBGBPQ010000005">
    <property type="protein sequence ID" value="KAL1523797.1"/>
    <property type="molecule type" value="Genomic_DNA"/>
</dbReference>
<gene>
    <name evidence="3" type="ORF">AB1Y20_018720</name>
</gene>
<dbReference type="InterPro" id="IPR013108">
    <property type="entry name" value="Amidohydro_3"/>
</dbReference>
<sequence>MRTLFHNGRIWQWSPAAFSGPAAMLSAADRREARAPPADWMLVDGGVVAAVGVGAPPLAAAPHSVDLRGRLVLPGLHDAHIHCYSLGAASALLQLAGCASIAALRALVDAHARAHPQLAWVVGVGWDQTLWGGAFPDRHALDGVEGLHGRPCWLWRACCHVGVANTAALEAAGISAASAGELGADGEPSGLLKEAETEMVRPFLGEARPEARRATLADAAWACASVGLTAVHSHEFGDGWSAAEAWEAYGAMERQGALPLRVFVTPSADEEGKPPPTRAAGAPPPLLSCHRAKLFADGSLGAETAAMRTAYLRRPEGGGEEEGEAGGEGGGGGEEEGGEPNFGQLAYPAAELRARVLAAAAEGYRLEVHAIGDAAAAAALDAFDALPRGARPLLTHCQLLGADLLGRMAARGVIANVQPSFVPSDARLVRRLLPRRLHAAAYCWRSLLAAGVVCAGGSDAPVELPSPLLGMHDAIARAERPEGAPPAARDAAAVFLPEERLPFEAALWMYTLGAAYAAGEEESLGSLSGGRAADFVVLSEDVSEGDSAAALLRCQVDETWVGGVRRFVRGADGAADASRAPSDPLAAGRNGPTRAPVAVGAAGCACCAGRGFDLRRARNAKRRPRDDPEAGRDTPADRQ</sequence>
<dbReference type="Pfam" id="PF07969">
    <property type="entry name" value="Amidohydro_3"/>
    <property type="match status" value="1"/>
</dbReference>
<dbReference type="GO" id="GO:0016810">
    <property type="term" value="F:hydrolase activity, acting on carbon-nitrogen (but not peptide) bonds"/>
    <property type="evidence" value="ECO:0007669"/>
    <property type="project" value="InterPro"/>
</dbReference>
<dbReference type="SUPFAM" id="SSF51338">
    <property type="entry name" value="Composite domain of metallo-dependent hydrolases"/>
    <property type="match status" value="1"/>
</dbReference>
<feature type="compositionally biased region" description="Basic and acidic residues" evidence="1">
    <location>
        <begin position="624"/>
        <end position="639"/>
    </location>
</feature>
<evidence type="ECO:0000313" key="4">
    <source>
        <dbReference type="Proteomes" id="UP001515480"/>
    </source>
</evidence>
<accession>A0AB34JS28</accession>
<feature type="domain" description="Amidohydrolase 3" evidence="2">
    <location>
        <begin position="65"/>
        <end position="564"/>
    </location>
</feature>
<proteinExistence type="predicted"/>
<dbReference type="Gene3D" id="3.10.310.70">
    <property type="match status" value="1"/>
</dbReference>
<dbReference type="PANTHER" id="PTHR22642">
    <property type="entry name" value="IMIDAZOLONEPROPIONASE"/>
    <property type="match status" value="1"/>
</dbReference>
<dbReference type="Proteomes" id="UP001515480">
    <property type="component" value="Unassembled WGS sequence"/>
</dbReference>
<dbReference type="SUPFAM" id="SSF51556">
    <property type="entry name" value="Metallo-dependent hydrolases"/>
    <property type="match status" value="1"/>
</dbReference>
<dbReference type="Gene3D" id="2.30.40.10">
    <property type="entry name" value="Urease, subunit C, domain 1"/>
    <property type="match status" value="1"/>
</dbReference>
<feature type="region of interest" description="Disordered" evidence="1">
    <location>
        <begin position="313"/>
        <end position="343"/>
    </location>
</feature>
<evidence type="ECO:0000313" key="3">
    <source>
        <dbReference type="EMBL" id="KAL1523797.1"/>
    </source>
</evidence>
<protein>
    <recommendedName>
        <fullName evidence="2">Amidohydrolase 3 domain-containing protein</fullName>
    </recommendedName>
</protein>
<dbReference type="InterPro" id="IPR032466">
    <property type="entry name" value="Metal_Hydrolase"/>
</dbReference>